<name>A0A397IAM9_9GLOM</name>
<evidence type="ECO:0000313" key="2">
    <source>
        <dbReference type="Proteomes" id="UP000266861"/>
    </source>
</evidence>
<accession>A0A397IAM9</accession>
<keyword evidence="2" id="KW-1185">Reference proteome</keyword>
<sequence length="71" mass="8533">MMMMQGKKEAEEIMDQLKVEIYGDICKEVDHVRFGIRLLLRKEKNDDDENNKGSVISRETYWRDTKNIKRL</sequence>
<comment type="caution">
    <text evidence="1">The sequence shown here is derived from an EMBL/GenBank/DDBJ whole genome shotgun (WGS) entry which is preliminary data.</text>
</comment>
<dbReference type="Proteomes" id="UP000266861">
    <property type="component" value="Unassembled WGS sequence"/>
</dbReference>
<organism evidence="1 2">
    <name type="scientific">Diversispora epigaea</name>
    <dbReference type="NCBI Taxonomy" id="1348612"/>
    <lineage>
        <taxon>Eukaryota</taxon>
        <taxon>Fungi</taxon>
        <taxon>Fungi incertae sedis</taxon>
        <taxon>Mucoromycota</taxon>
        <taxon>Glomeromycotina</taxon>
        <taxon>Glomeromycetes</taxon>
        <taxon>Diversisporales</taxon>
        <taxon>Diversisporaceae</taxon>
        <taxon>Diversispora</taxon>
    </lineage>
</organism>
<evidence type="ECO:0000313" key="1">
    <source>
        <dbReference type="EMBL" id="RHZ70434.1"/>
    </source>
</evidence>
<protein>
    <submittedName>
        <fullName evidence="1">Uncharacterized protein</fullName>
    </submittedName>
</protein>
<dbReference type="AlphaFoldDB" id="A0A397IAM9"/>
<dbReference type="EMBL" id="PQFF01000248">
    <property type="protein sequence ID" value="RHZ70434.1"/>
    <property type="molecule type" value="Genomic_DNA"/>
</dbReference>
<proteinExistence type="predicted"/>
<gene>
    <name evidence="1" type="ORF">Glove_271g49</name>
</gene>
<reference evidence="1 2" key="1">
    <citation type="submission" date="2018-08" db="EMBL/GenBank/DDBJ databases">
        <title>Genome and evolution of the arbuscular mycorrhizal fungus Diversispora epigaea (formerly Glomus versiforme) and its bacterial endosymbionts.</title>
        <authorList>
            <person name="Sun X."/>
            <person name="Fei Z."/>
            <person name="Harrison M."/>
        </authorList>
    </citation>
    <scope>NUCLEOTIDE SEQUENCE [LARGE SCALE GENOMIC DNA]</scope>
    <source>
        <strain evidence="1 2">IT104</strain>
    </source>
</reference>